<protein>
    <submittedName>
        <fullName evidence="2">Msr9064 protein</fullName>
    </submittedName>
</protein>
<dbReference type="HOGENOM" id="CLU_3188211_0_0_5"/>
<name>Q982H9_RHILO</name>
<accession>Q982H9</accession>
<dbReference type="Proteomes" id="UP000000552">
    <property type="component" value="Plasmid pMLa"/>
</dbReference>
<gene>
    <name evidence="2" type="ordered locus">msr9064</name>
</gene>
<organism evidence="2 3">
    <name type="scientific">Mesorhizobium japonicum (strain LMG 29417 / CECT 9101 / MAFF 303099)</name>
    <name type="common">Mesorhizobium loti (strain MAFF 303099)</name>
    <dbReference type="NCBI Taxonomy" id="266835"/>
    <lineage>
        <taxon>Bacteria</taxon>
        <taxon>Pseudomonadati</taxon>
        <taxon>Pseudomonadota</taxon>
        <taxon>Alphaproteobacteria</taxon>
        <taxon>Hyphomicrobiales</taxon>
        <taxon>Phyllobacteriaceae</taxon>
        <taxon>Mesorhizobium</taxon>
    </lineage>
</organism>
<keyword evidence="2" id="KW-0614">Plasmid</keyword>
<dbReference type="KEGG" id="mlo:msr9064"/>
<sequence length="46" mass="5148">MPREGKYAGPATIALTKQMRERLMERVRKGRPPEGLPEAITGPEVE</sequence>
<dbReference type="EMBL" id="BA000013">
    <property type="protein sequence ID" value="BAB54480.1"/>
    <property type="molecule type" value="Genomic_DNA"/>
</dbReference>
<evidence type="ECO:0000313" key="2">
    <source>
        <dbReference type="EMBL" id="BAB54480.1"/>
    </source>
</evidence>
<geneLocation type="plasmid" evidence="2 3">
    <name>pMLa</name>
</geneLocation>
<evidence type="ECO:0000256" key="1">
    <source>
        <dbReference type="SAM" id="MobiDB-lite"/>
    </source>
</evidence>
<dbReference type="AlphaFoldDB" id="Q982H9"/>
<proteinExistence type="predicted"/>
<feature type="region of interest" description="Disordered" evidence="1">
    <location>
        <begin position="24"/>
        <end position="46"/>
    </location>
</feature>
<evidence type="ECO:0000313" key="3">
    <source>
        <dbReference type="Proteomes" id="UP000000552"/>
    </source>
</evidence>
<reference evidence="2 3" key="1">
    <citation type="journal article" date="2000" name="DNA Res.">
        <title>Complete genome structure of the nitrogen-fixing symbiotic bacterium Mesorhizobium loti.</title>
        <authorList>
            <person name="Kaneko T."/>
            <person name="Nakamura Y."/>
            <person name="Sato S."/>
            <person name="Asamizu E."/>
            <person name="Kato T."/>
            <person name="Sasamoto S."/>
            <person name="Watanabe A."/>
            <person name="Idesawa K."/>
            <person name="Ishikawa A."/>
            <person name="Kawashima K."/>
            <person name="Kimura T."/>
            <person name="Kishida Y."/>
            <person name="Kiyokawa C."/>
            <person name="Kohara M."/>
            <person name="Matsumoto M."/>
            <person name="Matsuno A."/>
            <person name="Mochizuki Y."/>
            <person name="Nakayama S."/>
            <person name="Nakazaki N."/>
            <person name="Shimpo S."/>
            <person name="Sugimoto M."/>
            <person name="Takeuchi C."/>
            <person name="Yamada M."/>
            <person name="Tabata S."/>
        </authorList>
    </citation>
    <scope>NUCLEOTIDE SEQUENCE [LARGE SCALE GENOMIC DNA]</scope>
    <source>
        <strain evidence="3">LMG 29417 / CECT 9101 / MAFF 303099</strain>
        <plasmid evidence="2 3">pMLa</plasmid>
    </source>
</reference>